<dbReference type="Pfam" id="PF00266">
    <property type="entry name" value="Aminotran_5"/>
    <property type="match status" value="1"/>
</dbReference>
<feature type="domain" description="Aminotransferase class V" evidence="11">
    <location>
        <begin position="4"/>
        <end position="369"/>
    </location>
</feature>
<keyword evidence="8" id="KW-0411">Iron-sulfur</keyword>
<protein>
    <recommendedName>
        <fullName evidence="3">cysteine desulfurase</fullName>
        <ecNumber evidence="3">2.8.1.7</ecNumber>
    </recommendedName>
</protein>
<dbReference type="GO" id="GO:0046872">
    <property type="term" value="F:metal ion binding"/>
    <property type="evidence" value="ECO:0007669"/>
    <property type="project" value="UniProtKB-KW"/>
</dbReference>
<dbReference type="InterPro" id="IPR015421">
    <property type="entry name" value="PyrdxlP-dep_Trfase_major"/>
</dbReference>
<evidence type="ECO:0000256" key="7">
    <source>
        <dbReference type="ARBA" id="ARBA00023004"/>
    </source>
</evidence>
<reference evidence="13 14" key="1">
    <citation type="submission" date="2020-07" db="EMBL/GenBank/DDBJ databases">
        <title>Chryseobacterium sp.cx-624.</title>
        <authorList>
            <person name="Yang C."/>
        </authorList>
    </citation>
    <scope>NUCLEOTIDE SEQUENCE [LARGE SCALE GENOMIC DNA]</scope>
    <source>
        <strain evidence="13">Cx-624</strain>
        <strain evidence="14">cx-624</strain>
    </source>
</reference>
<dbReference type="PANTHER" id="PTHR11601:SF34">
    <property type="entry name" value="CYSTEINE DESULFURASE"/>
    <property type="match status" value="1"/>
</dbReference>
<dbReference type="InterPro" id="IPR015424">
    <property type="entry name" value="PyrdxlP-dep_Trfase"/>
</dbReference>
<evidence type="ECO:0000313" key="13">
    <source>
        <dbReference type="EMBL" id="QMS99372.1"/>
    </source>
</evidence>
<dbReference type="RefSeq" id="WP_181887715.1">
    <property type="nucleotide sequence ID" value="NZ_CP059472.1"/>
</dbReference>
<dbReference type="InterPro" id="IPR000192">
    <property type="entry name" value="Aminotrans_V_dom"/>
</dbReference>
<dbReference type="InterPro" id="IPR016454">
    <property type="entry name" value="Cysteine_dSase"/>
</dbReference>
<organism evidence="13 14">
    <name type="scientific">Marnyiella aurantia</name>
    <dbReference type="NCBI Taxonomy" id="2758037"/>
    <lineage>
        <taxon>Bacteria</taxon>
        <taxon>Pseudomonadati</taxon>
        <taxon>Bacteroidota</taxon>
        <taxon>Flavobacteriia</taxon>
        <taxon>Flavobacteriales</taxon>
        <taxon>Weeksellaceae</taxon>
        <taxon>Marnyiella</taxon>
    </lineage>
</organism>
<name>A0A7D7RLV7_9FLAO</name>
<dbReference type="KEGG" id="cbau:H1R16_05035"/>
<evidence type="ECO:0000256" key="9">
    <source>
        <dbReference type="ARBA" id="ARBA00050776"/>
    </source>
</evidence>
<evidence type="ECO:0000256" key="5">
    <source>
        <dbReference type="ARBA" id="ARBA00022723"/>
    </source>
</evidence>
<dbReference type="PIRSF" id="PIRSF005572">
    <property type="entry name" value="NifS"/>
    <property type="match status" value="1"/>
</dbReference>
<reference evidence="12" key="3">
    <citation type="submission" date="2020-07" db="EMBL/GenBank/DDBJ databases">
        <authorList>
            <person name="Yang C."/>
        </authorList>
    </citation>
    <scope>NUCLEOTIDE SEQUENCE</scope>
    <source>
        <strain evidence="12">Cx-624</strain>
    </source>
</reference>
<dbReference type="Gene3D" id="3.90.1150.10">
    <property type="entry name" value="Aspartate Aminotransferase, domain 1"/>
    <property type="match status" value="1"/>
</dbReference>
<evidence type="ECO:0000256" key="4">
    <source>
        <dbReference type="ARBA" id="ARBA00022679"/>
    </source>
</evidence>
<dbReference type="InterPro" id="IPR020578">
    <property type="entry name" value="Aminotrans_V_PyrdxlP_BS"/>
</dbReference>
<dbReference type="EMBL" id="JACEUX010000003">
    <property type="protein sequence ID" value="MBA5247622.1"/>
    <property type="molecule type" value="Genomic_DNA"/>
</dbReference>
<comment type="catalytic activity">
    <reaction evidence="9">
        <text>(sulfur carrier)-H + L-cysteine = (sulfur carrier)-SH + L-alanine</text>
        <dbReference type="Rhea" id="RHEA:43892"/>
        <dbReference type="Rhea" id="RHEA-COMP:14737"/>
        <dbReference type="Rhea" id="RHEA-COMP:14739"/>
        <dbReference type="ChEBI" id="CHEBI:29917"/>
        <dbReference type="ChEBI" id="CHEBI:35235"/>
        <dbReference type="ChEBI" id="CHEBI:57972"/>
        <dbReference type="ChEBI" id="CHEBI:64428"/>
        <dbReference type="EC" id="2.8.1.7"/>
    </reaction>
</comment>
<dbReference type="InterPro" id="IPR015422">
    <property type="entry name" value="PyrdxlP-dep_Trfase_small"/>
</dbReference>
<dbReference type="GO" id="GO:0031071">
    <property type="term" value="F:cysteine desulfurase activity"/>
    <property type="evidence" value="ECO:0007669"/>
    <property type="project" value="UniProtKB-EC"/>
</dbReference>
<dbReference type="EMBL" id="CP059472">
    <property type="protein sequence ID" value="QMS99372.1"/>
    <property type="molecule type" value="Genomic_DNA"/>
</dbReference>
<evidence type="ECO:0000256" key="1">
    <source>
        <dbReference type="ARBA" id="ARBA00001933"/>
    </source>
</evidence>
<proteinExistence type="inferred from homology"/>
<reference evidence="15" key="2">
    <citation type="submission" date="2020-07" db="EMBL/GenBank/DDBJ databases">
        <title>Flavobacterium sp. xlx-214.</title>
        <authorList>
            <person name="Yang C."/>
        </authorList>
    </citation>
    <scope>NUCLEOTIDE SEQUENCE [LARGE SCALE GENOMIC DNA]</scope>
    <source>
        <strain evidence="15">CX-624</strain>
    </source>
</reference>
<dbReference type="Proteomes" id="UP000539710">
    <property type="component" value="Unassembled WGS sequence"/>
</dbReference>
<keyword evidence="5" id="KW-0479">Metal-binding</keyword>
<dbReference type="Gene3D" id="3.40.640.10">
    <property type="entry name" value="Type I PLP-dependent aspartate aminotransferase-like (Major domain)"/>
    <property type="match status" value="1"/>
</dbReference>
<dbReference type="EC" id="2.8.1.7" evidence="3"/>
<evidence type="ECO:0000313" key="14">
    <source>
        <dbReference type="Proteomes" id="UP000515349"/>
    </source>
</evidence>
<evidence type="ECO:0000313" key="15">
    <source>
        <dbReference type="Proteomes" id="UP000539710"/>
    </source>
</evidence>
<evidence type="ECO:0000313" key="12">
    <source>
        <dbReference type="EMBL" id="MBA5247622.1"/>
    </source>
</evidence>
<evidence type="ECO:0000256" key="6">
    <source>
        <dbReference type="ARBA" id="ARBA00022898"/>
    </source>
</evidence>
<keyword evidence="15" id="KW-1185">Reference proteome</keyword>
<dbReference type="PANTHER" id="PTHR11601">
    <property type="entry name" value="CYSTEINE DESULFURYLASE FAMILY MEMBER"/>
    <property type="match status" value="1"/>
</dbReference>
<accession>A0A7D7RLV7</accession>
<evidence type="ECO:0000259" key="11">
    <source>
        <dbReference type="Pfam" id="PF00266"/>
    </source>
</evidence>
<evidence type="ECO:0000256" key="2">
    <source>
        <dbReference type="ARBA" id="ARBA00006490"/>
    </source>
</evidence>
<evidence type="ECO:0000256" key="3">
    <source>
        <dbReference type="ARBA" id="ARBA00012239"/>
    </source>
</evidence>
<sequence>MKKVYLDNAATTPLAEHVITEMVKAMKNFGNPSSTHSFGQEAKILIENVRRKVADYLRVSPAEIIFTSCGTESNNMIIKSCVRNLGVTRIITSPIEHKCVAETVTEMKTRDNVEVVYLRPDNKGDIDLQQLEQMLKSSDAKTLVSLMHANNEIGNLIDLKQVAAICKENNALFHSDTVQSMAHIDLDFSEIPVDFASCSAHKFHGPKGSGFAFIRKSSGLKALITGGPQERSLRAGTENVAGIVGLGAAMELAMDNLKEYSAHITEIKDYAVTKIAEVVPGVKFNGRSMEKDRSLYTVLSVLLPFKDPLIGMKLDMQGIAISQGSACSSGASKPSMVMLMLLDDEELNSTTPLRVSFSHLTTKEEIDFLADALKKISESYKIETVNS</sequence>
<dbReference type="AlphaFoldDB" id="A0A7D7RLV7"/>
<keyword evidence="7" id="KW-0408">Iron</keyword>
<evidence type="ECO:0000256" key="8">
    <source>
        <dbReference type="ARBA" id="ARBA00023014"/>
    </source>
</evidence>
<evidence type="ECO:0000256" key="10">
    <source>
        <dbReference type="RuleBase" id="RU004504"/>
    </source>
</evidence>
<dbReference type="GO" id="GO:0051536">
    <property type="term" value="F:iron-sulfur cluster binding"/>
    <property type="evidence" value="ECO:0007669"/>
    <property type="project" value="UniProtKB-KW"/>
</dbReference>
<dbReference type="Proteomes" id="UP000515349">
    <property type="component" value="Chromosome"/>
</dbReference>
<dbReference type="SUPFAM" id="SSF53383">
    <property type="entry name" value="PLP-dependent transferases"/>
    <property type="match status" value="1"/>
</dbReference>
<keyword evidence="4" id="KW-0808">Transferase</keyword>
<dbReference type="PROSITE" id="PS00595">
    <property type="entry name" value="AA_TRANSFER_CLASS_5"/>
    <property type="match status" value="1"/>
</dbReference>
<comment type="cofactor">
    <cofactor evidence="1 10">
        <name>pyridoxal 5'-phosphate</name>
        <dbReference type="ChEBI" id="CHEBI:597326"/>
    </cofactor>
</comment>
<gene>
    <name evidence="13" type="ORF">H1R16_05035</name>
    <name evidence="12" type="ORF">H2507_10625</name>
</gene>
<comment type="similarity">
    <text evidence="2">Belongs to the class-V pyridoxal-phosphate-dependent aminotransferase family. NifS/IscS subfamily.</text>
</comment>
<dbReference type="Gene3D" id="1.10.260.50">
    <property type="match status" value="1"/>
</dbReference>
<keyword evidence="6" id="KW-0663">Pyridoxal phosphate</keyword>